<dbReference type="InterPro" id="IPR002931">
    <property type="entry name" value="Transglutaminase-like"/>
</dbReference>
<sequence>MNRGVISYSLLHLFVYILALFILWEWLRPIPIVTDTAEIGWFVAFAFVSAAFIYLRIPLYVMLPLLFLFSLWGLHELFGEGTLFSREGASAVIWRFIEEFRQNASVIWGGDFSGLTNFFRTFLLFVLISLIVYLLYYWVFQTRRVFFFLLATIVYITVLDTFTEADASQAVVRIVVIGFFMITLLHLSGIQEEEQMIGRRSKTFVPAAWLYTLIIMATAAAAVGMLAPKPEPQWDDPVPSMQAFVTGDEGSETVSRVGYGDNDEELGGGFIQDGGPVFEALAEEPVYWRGETKDVYTGRGWETSNEDFRDSLTYGAEGQIDYYLYDFIEPPDFIDEEDVSRRSAEIAMADEAEFSHLFYPGQLLNAEIGNITAETGGETISGNDLDFQTDRLNGRINASSAGADAQLQNYTLDYMDVTFPIHELRELSEDDPDGITGRYLQLPDDLPERVIDLAAELTEDEDNRYDQAVAVEDHLHGPDFDYVTEDVAVPGEDEDYVDQFLFETQEGYCDNYSTAMVVLLRAADIPARWVKGFTAGEEIENGEDMNRYEVTNANAHSWVEVYFPEVGWIPFEPTQGFDNYADFEEDFDIDIDDTEDENDEQPGEQENDPFLNEDTADNEREGAEGIGAAVDRFAGTGFTELIMITLAVVILSIGMYVNKHRILRRVYMQYYSVLKQDKTFDAAYSRLLWLIGDRGYPKRSDETLREYAHRIDKVFRTSEMTKLTEVYERRYYGGVTTDDDWLSNKDRWEFMMEKIN</sequence>
<dbReference type="PANTHER" id="PTHR42736">
    <property type="entry name" value="PROTEIN-GLUTAMINE GAMMA-GLUTAMYLTRANSFERASE"/>
    <property type="match status" value="1"/>
</dbReference>
<evidence type="ECO:0000313" key="4">
    <source>
        <dbReference type="EMBL" id="SES15973.1"/>
    </source>
</evidence>
<feature type="transmembrane region" description="Helical" evidence="2">
    <location>
        <begin position="641"/>
        <end position="658"/>
    </location>
</feature>
<name>A0A1H9V3U8_9BACI</name>
<reference evidence="5" key="1">
    <citation type="submission" date="2016-10" db="EMBL/GenBank/DDBJ databases">
        <authorList>
            <person name="de Groot N.N."/>
        </authorList>
    </citation>
    <scope>NUCLEOTIDE SEQUENCE [LARGE SCALE GENOMIC DNA]</scope>
    <source>
        <strain evidence="5">10nlg</strain>
    </source>
</reference>
<keyword evidence="2" id="KW-0812">Transmembrane</keyword>
<keyword evidence="5" id="KW-1185">Reference proteome</keyword>
<dbReference type="SMART" id="SM00460">
    <property type="entry name" value="TGc"/>
    <property type="match status" value="1"/>
</dbReference>
<evidence type="ECO:0000256" key="2">
    <source>
        <dbReference type="SAM" id="Phobius"/>
    </source>
</evidence>
<dbReference type="Pfam" id="PF11992">
    <property type="entry name" value="TgpA_N"/>
    <property type="match status" value="1"/>
</dbReference>
<feature type="compositionally biased region" description="Acidic residues" evidence="1">
    <location>
        <begin position="593"/>
        <end position="607"/>
    </location>
</feature>
<feature type="domain" description="Transglutaminase-like" evidence="3">
    <location>
        <begin position="501"/>
        <end position="575"/>
    </location>
</feature>
<dbReference type="PANTHER" id="PTHR42736:SF1">
    <property type="entry name" value="PROTEIN-GLUTAMINE GAMMA-GLUTAMYLTRANSFERASE"/>
    <property type="match status" value="1"/>
</dbReference>
<dbReference type="InterPro" id="IPR038765">
    <property type="entry name" value="Papain-like_cys_pep_sf"/>
</dbReference>
<proteinExistence type="predicted"/>
<dbReference type="Gene3D" id="3.10.620.30">
    <property type="match status" value="1"/>
</dbReference>
<dbReference type="Pfam" id="PF13559">
    <property type="entry name" value="DUF4129"/>
    <property type="match status" value="1"/>
</dbReference>
<gene>
    <name evidence="4" type="ORF">SAMN05444126_11760</name>
</gene>
<dbReference type="EMBL" id="FOGV01000017">
    <property type="protein sequence ID" value="SES15973.1"/>
    <property type="molecule type" value="Genomic_DNA"/>
</dbReference>
<dbReference type="AlphaFoldDB" id="A0A1H9V3U8"/>
<feature type="transmembrane region" description="Helical" evidence="2">
    <location>
        <begin position="169"/>
        <end position="187"/>
    </location>
</feature>
<dbReference type="InterPro" id="IPR052901">
    <property type="entry name" value="Bact_TGase-like"/>
</dbReference>
<keyword evidence="2" id="KW-1133">Transmembrane helix</keyword>
<feature type="transmembrane region" description="Helical" evidence="2">
    <location>
        <begin position="6"/>
        <end position="27"/>
    </location>
</feature>
<feature type="transmembrane region" description="Helical" evidence="2">
    <location>
        <begin position="118"/>
        <end position="138"/>
    </location>
</feature>
<feature type="region of interest" description="Disordered" evidence="1">
    <location>
        <begin position="593"/>
        <end position="616"/>
    </location>
</feature>
<evidence type="ECO:0000313" key="5">
    <source>
        <dbReference type="Proteomes" id="UP000199318"/>
    </source>
</evidence>
<dbReference type="Proteomes" id="UP000199318">
    <property type="component" value="Unassembled WGS sequence"/>
</dbReference>
<organism evidence="4 5">
    <name type="scientific">Salisediminibacterium halotolerans</name>
    <dbReference type="NCBI Taxonomy" id="517425"/>
    <lineage>
        <taxon>Bacteria</taxon>
        <taxon>Bacillati</taxon>
        <taxon>Bacillota</taxon>
        <taxon>Bacilli</taxon>
        <taxon>Bacillales</taxon>
        <taxon>Bacillaceae</taxon>
        <taxon>Salisediminibacterium</taxon>
    </lineage>
</organism>
<comment type="caution">
    <text evidence="4">The sequence shown here is derived from an EMBL/GenBank/DDBJ whole genome shotgun (WGS) entry which is preliminary data.</text>
</comment>
<dbReference type="Pfam" id="PF01841">
    <property type="entry name" value="Transglut_core"/>
    <property type="match status" value="1"/>
</dbReference>
<feature type="transmembrane region" description="Helical" evidence="2">
    <location>
        <begin position="145"/>
        <end position="163"/>
    </location>
</feature>
<protein>
    <recommendedName>
        <fullName evidence="3">Transglutaminase-like domain-containing protein</fullName>
    </recommendedName>
</protein>
<accession>A0A1H9V3U8</accession>
<feature type="transmembrane region" description="Helical" evidence="2">
    <location>
        <begin position="39"/>
        <end position="72"/>
    </location>
</feature>
<dbReference type="SUPFAM" id="SSF54001">
    <property type="entry name" value="Cysteine proteinases"/>
    <property type="match status" value="1"/>
</dbReference>
<evidence type="ECO:0000259" key="3">
    <source>
        <dbReference type="SMART" id="SM00460"/>
    </source>
</evidence>
<evidence type="ECO:0000256" key="1">
    <source>
        <dbReference type="SAM" id="MobiDB-lite"/>
    </source>
</evidence>
<dbReference type="OrthoDB" id="9804872at2"/>
<keyword evidence="2" id="KW-0472">Membrane</keyword>
<dbReference type="InterPro" id="IPR021878">
    <property type="entry name" value="TgpA_N"/>
</dbReference>
<dbReference type="InterPro" id="IPR025403">
    <property type="entry name" value="TgpA-like_C"/>
</dbReference>
<dbReference type="RefSeq" id="WP_093073434.1">
    <property type="nucleotide sequence ID" value="NZ_FOGV01000017.1"/>
</dbReference>
<dbReference type="STRING" id="1464123.SAMN05444126_11760"/>
<feature type="transmembrane region" description="Helical" evidence="2">
    <location>
        <begin position="208"/>
        <end position="227"/>
    </location>
</feature>